<protein>
    <submittedName>
        <fullName evidence="1">Uncharacterized protein</fullName>
    </submittedName>
</protein>
<reference evidence="1 2" key="1">
    <citation type="submission" date="2016-04" db="EMBL/GenBank/DDBJ databases">
        <title>Acidithiobacillus ferrooxidans genome sequencing and assembly.</title>
        <authorList>
            <person name="Zhou Z."/>
        </authorList>
    </citation>
    <scope>NUCLEOTIDE SEQUENCE [LARGE SCALE GENOMIC DNA]</scope>
    <source>
        <strain evidence="1 2">BY0502</strain>
    </source>
</reference>
<dbReference type="OrthoDB" id="9033603at2"/>
<dbReference type="Proteomes" id="UP000078302">
    <property type="component" value="Unassembled WGS sequence"/>
</dbReference>
<comment type="caution">
    <text evidence="1">The sequence shown here is derived from an EMBL/GenBank/DDBJ whole genome shotgun (WGS) entry which is preliminary data.</text>
</comment>
<accession>A0A179BNM6</accession>
<proteinExistence type="predicted"/>
<evidence type="ECO:0000313" key="1">
    <source>
        <dbReference type="EMBL" id="OAP93356.1"/>
    </source>
</evidence>
<evidence type="ECO:0000313" key="2">
    <source>
        <dbReference type="Proteomes" id="UP000078302"/>
    </source>
</evidence>
<keyword evidence="2" id="KW-1185">Reference proteome</keyword>
<dbReference type="RefSeq" id="WP_064217856.1">
    <property type="nucleotide sequence ID" value="NZ_LVXZ01000012.1"/>
</dbReference>
<organism evidence="1 2">
    <name type="scientific">Acidithiobacillus ferrooxidans</name>
    <name type="common">Thiobacillus ferrooxidans</name>
    <dbReference type="NCBI Taxonomy" id="920"/>
    <lineage>
        <taxon>Bacteria</taxon>
        <taxon>Pseudomonadati</taxon>
        <taxon>Pseudomonadota</taxon>
        <taxon>Acidithiobacillia</taxon>
        <taxon>Acidithiobacillales</taxon>
        <taxon>Acidithiobacillaceae</taxon>
        <taxon>Acidithiobacillus</taxon>
    </lineage>
</organism>
<dbReference type="EMBL" id="LVXZ01000012">
    <property type="protein sequence ID" value="OAP93356.1"/>
    <property type="molecule type" value="Genomic_DNA"/>
</dbReference>
<sequence length="82" mass="9209">MSIDADNMSEEEIWKMLAVDGESVDVEGYFICFDEHDGIVWYTNCYGVDGAITNTEPRDEAKKAVLSFIKNVRAGRDYGPIP</sequence>
<name>A0A179BNM6_ACIFR</name>
<gene>
    <name evidence="1" type="ORF">A4H96_01020</name>
</gene>
<dbReference type="AlphaFoldDB" id="A0A179BNM6"/>